<gene>
    <name evidence="1" type="ORF">GNZ13_35405</name>
</gene>
<evidence type="ECO:0000313" key="2">
    <source>
        <dbReference type="Proteomes" id="UP000655523"/>
    </source>
</evidence>
<keyword evidence="2" id="KW-1185">Reference proteome</keyword>
<dbReference type="Proteomes" id="UP000655523">
    <property type="component" value="Unassembled WGS sequence"/>
</dbReference>
<dbReference type="AlphaFoldDB" id="A0A972NTV8"/>
<accession>A0A972NTV8</accession>
<evidence type="ECO:0000313" key="1">
    <source>
        <dbReference type="EMBL" id="NPT59703.1"/>
    </source>
</evidence>
<organism evidence="1 2">
    <name type="scientific">Paraburkholderia elongata</name>
    <dbReference type="NCBI Taxonomy" id="2675747"/>
    <lineage>
        <taxon>Bacteria</taxon>
        <taxon>Pseudomonadati</taxon>
        <taxon>Pseudomonadota</taxon>
        <taxon>Betaproteobacteria</taxon>
        <taxon>Burkholderiales</taxon>
        <taxon>Burkholderiaceae</taxon>
        <taxon>Paraburkholderia</taxon>
    </lineage>
</organism>
<name>A0A972NTV8_9BURK</name>
<dbReference type="EMBL" id="WOEZ01000196">
    <property type="protein sequence ID" value="NPT59703.1"/>
    <property type="molecule type" value="Genomic_DNA"/>
</dbReference>
<dbReference type="RefSeq" id="WP_172173265.1">
    <property type="nucleotide sequence ID" value="NZ_WOEZ01000196.1"/>
</dbReference>
<reference evidence="1 2" key="1">
    <citation type="submission" date="2019-11" db="EMBL/GenBank/DDBJ databases">
        <title>Metabolism of dissolved organic matter in forest soils.</title>
        <authorList>
            <person name="Cyle K.T."/>
            <person name="Wilhelm R.C."/>
            <person name="Martinez C.E."/>
        </authorList>
    </citation>
    <scope>NUCLEOTIDE SEQUENCE [LARGE SCALE GENOMIC DNA]</scope>
    <source>
        <strain evidence="1 2">5N</strain>
    </source>
</reference>
<comment type="caution">
    <text evidence="1">The sequence shown here is derived from an EMBL/GenBank/DDBJ whole genome shotgun (WGS) entry which is preliminary data.</text>
</comment>
<sequence length="79" mass="9014">MEFDYTRNQGEKRTYHVNLTLMKRTETGEFTYSALIHCGGDYRGPAKIWPLMSTTSEAAELEAISLVKRDIEDLVGIDE</sequence>
<protein>
    <submittedName>
        <fullName evidence="1">Uncharacterized protein</fullName>
    </submittedName>
</protein>
<proteinExistence type="predicted"/>